<gene>
    <name evidence="1" type="ORF">LTR37_000628</name>
</gene>
<evidence type="ECO:0000313" key="2">
    <source>
        <dbReference type="Proteomes" id="UP001281147"/>
    </source>
</evidence>
<dbReference type="EMBL" id="JAUTXU010000003">
    <property type="protein sequence ID" value="KAK3725117.1"/>
    <property type="molecule type" value="Genomic_DNA"/>
</dbReference>
<keyword evidence="2" id="KW-1185">Reference proteome</keyword>
<accession>A0ACC3NYQ1</accession>
<reference evidence="1" key="1">
    <citation type="submission" date="2023-07" db="EMBL/GenBank/DDBJ databases">
        <title>Black Yeasts Isolated from many extreme environments.</title>
        <authorList>
            <person name="Coleine C."/>
            <person name="Stajich J.E."/>
            <person name="Selbmann L."/>
        </authorList>
    </citation>
    <scope>NUCLEOTIDE SEQUENCE</scope>
    <source>
        <strain evidence="1">CCFEE 5714</strain>
    </source>
</reference>
<name>A0ACC3NYQ1_9PEZI</name>
<sequence>MYAIISLLAVVALAALRPQNYNGYSLTSAPNQLSFTDRVLKLSRNDGRKRLPSFLTRTGTIILMRP</sequence>
<proteinExistence type="predicted"/>
<evidence type="ECO:0000313" key="1">
    <source>
        <dbReference type="EMBL" id="KAK3725117.1"/>
    </source>
</evidence>
<comment type="caution">
    <text evidence="1">The sequence shown here is derived from an EMBL/GenBank/DDBJ whole genome shotgun (WGS) entry which is preliminary data.</text>
</comment>
<protein>
    <submittedName>
        <fullName evidence="1">Uncharacterized protein</fullName>
    </submittedName>
</protein>
<organism evidence="1 2">
    <name type="scientific">Vermiconidia calcicola</name>
    <dbReference type="NCBI Taxonomy" id="1690605"/>
    <lineage>
        <taxon>Eukaryota</taxon>
        <taxon>Fungi</taxon>
        <taxon>Dikarya</taxon>
        <taxon>Ascomycota</taxon>
        <taxon>Pezizomycotina</taxon>
        <taxon>Dothideomycetes</taxon>
        <taxon>Dothideomycetidae</taxon>
        <taxon>Mycosphaerellales</taxon>
        <taxon>Extremaceae</taxon>
        <taxon>Vermiconidia</taxon>
    </lineage>
</organism>
<dbReference type="Proteomes" id="UP001281147">
    <property type="component" value="Unassembled WGS sequence"/>
</dbReference>